<keyword evidence="1" id="KW-0812">Transmembrane</keyword>
<dbReference type="OrthoDB" id="9768177at2"/>
<dbReference type="InterPro" id="IPR012910">
    <property type="entry name" value="Plug_dom"/>
</dbReference>
<keyword evidence="1" id="KW-0998">Cell outer membrane</keyword>
<dbReference type="NCBIfam" id="TIGR04056">
    <property type="entry name" value="OMP_RagA_SusC"/>
    <property type="match status" value="1"/>
</dbReference>
<evidence type="ECO:0000313" key="4">
    <source>
        <dbReference type="Proteomes" id="UP000315971"/>
    </source>
</evidence>
<evidence type="ECO:0000256" key="1">
    <source>
        <dbReference type="PROSITE-ProRule" id="PRU01360"/>
    </source>
</evidence>
<keyword evidence="1" id="KW-0813">Transport</keyword>
<keyword evidence="4" id="KW-1185">Reference proteome</keyword>
<dbReference type="Proteomes" id="UP000315971">
    <property type="component" value="Unassembled WGS sequence"/>
</dbReference>
<dbReference type="InterPro" id="IPR023997">
    <property type="entry name" value="TonB-dep_OMP_SusC/RagA_CS"/>
</dbReference>
<dbReference type="GO" id="GO:0009279">
    <property type="term" value="C:cell outer membrane"/>
    <property type="evidence" value="ECO:0007669"/>
    <property type="project" value="UniProtKB-SubCell"/>
</dbReference>
<dbReference type="PROSITE" id="PS52016">
    <property type="entry name" value="TONB_DEPENDENT_REC_3"/>
    <property type="match status" value="1"/>
</dbReference>
<gene>
    <name evidence="3" type="ORF">SAMN06265350_10779</name>
</gene>
<dbReference type="AlphaFoldDB" id="A0A521DK61"/>
<dbReference type="InterPro" id="IPR008969">
    <property type="entry name" value="CarboxyPept-like_regulatory"/>
</dbReference>
<accession>A0A521DK61</accession>
<comment type="subcellular location">
    <subcellularLocation>
        <location evidence="1">Cell outer membrane</location>
        <topology evidence="1">Multi-pass membrane protein</topology>
    </subcellularLocation>
</comment>
<feature type="domain" description="TonB-dependent receptor plug" evidence="2">
    <location>
        <begin position="138"/>
        <end position="243"/>
    </location>
</feature>
<evidence type="ECO:0000313" key="3">
    <source>
        <dbReference type="EMBL" id="SMO72099.1"/>
    </source>
</evidence>
<dbReference type="InterPro" id="IPR037066">
    <property type="entry name" value="Plug_dom_sf"/>
</dbReference>
<dbReference type="NCBIfam" id="TIGR04057">
    <property type="entry name" value="SusC_RagA_signa"/>
    <property type="match status" value="1"/>
</dbReference>
<evidence type="ECO:0000259" key="2">
    <source>
        <dbReference type="Pfam" id="PF07715"/>
    </source>
</evidence>
<dbReference type="Gene3D" id="2.60.40.1120">
    <property type="entry name" value="Carboxypeptidase-like, regulatory domain"/>
    <property type="match status" value="1"/>
</dbReference>
<proteinExistence type="inferred from homology"/>
<protein>
    <submittedName>
        <fullName evidence="3">TonB-linked outer membrane protein, SusC/RagA family</fullName>
    </submittedName>
</protein>
<keyword evidence="1" id="KW-0472">Membrane</keyword>
<reference evidence="3 4" key="1">
    <citation type="submission" date="2017-05" db="EMBL/GenBank/DDBJ databases">
        <authorList>
            <person name="Varghese N."/>
            <person name="Submissions S."/>
        </authorList>
    </citation>
    <scope>NUCLEOTIDE SEQUENCE [LARGE SCALE GENOMIC DNA]</scope>
    <source>
        <strain evidence="3 4">DSM 21342</strain>
    </source>
</reference>
<dbReference type="EMBL" id="FXSZ01000007">
    <property type="protein sequence ID" value="SMO72099.1"/>
    <property type="molecule type" value="Genomic_DNA"/>
</dbReference>
<dbReference type="InterPro" id="IPR039426">
    <property type="entry name" value="TonB-dep_rcpt-like"/>
</dbReference>
<dbReference type="Pfam" id="PF13715">
    <property type="entry name" value="CarbopepD_reg_2"/>
    <property type="match status" value="1"/>
</dbReference>
<dbReference type="SUPFAM" id="SSF56935">
    <property type="entry name" value="Porins"/>
    <property type="match status" value="1"/>
</dbReference>
<dbReference type="Gene3D" id="2.170.130.10">
    <property type="entry name" value="TonB-dependent receptor, plug domain"/>
    <property type="match status" value="1"/>
</dbReference>
<name>A0A521DK61_9SPHI</name>
<keyword evidence="1" id="KW-1134">Transmembrane beta strand</keyword>
<dbReference type="SUPFAM" id="SSF49464">
    <property type="entry name" value="Carboxypeptidase regulatory domain-like"/>
    <property type="match status" value="1"/>
</dbReference>
<sequence>MVIVCNLGFHHKLITMNQKRLLCWMLAFLSLIFLVKESYAQDLITVKGTVSEKEQNSSLAGVTVTPVDGKKQGTVTDADGKFEIKVPRNSWLLFEMIGYNPVKIQAKSAKLNITMDVNTKELEEVVVLGYGTQKKELLTGSVATLKMDDTRRNSPTTTLGNLLAGQMAGVRVSTPSGIPGTQPSIAIRTGSSWNSQPVLYVIDGKISGSGDFNNLSPNDIDNISVLKDAASTAVYGSRAAAGVIVVTTRRGKVGKAQISYSFNTGVDKRNPNAARTNAIQSGELFNRANGTNSFWSWTQSDFDYYKGVNNGWGYDQLEAVWQDPSVTTHNISASGGSDKIRYFVGGSYTKQNAFLQNVAYNKYNLRANITADITKDIEVFTGLTLNNNLNSSTTNTAIGDISGIYRKLLVWQPDQPVWTNYGQPVDYGWIGNVGAEVRGDGGYVKSNGIKPVLNMKATYRLPFVQGLSTSVQFNKSYTNDRSKTYGTQYNLYMPSKTGIHIFNLNDPAYASIRKSSQIGKNYIQESYNWSNDYQLNVQANYDRSFGKHSVKGLLGYERFEVVGGGITGGRENFPVYLSDQWGFASNIRADDYASGSTVQPDGRKSYIGQFFYDYDGKYLANFSSRYDGSVKFPADKRWGFFPAGSVGWIVSKENFFKGVKGIDMLKLRASAGVVGNDAIGGWGWQQSYQGGNNIYLGTNPANNVGITYGALTNDQLTWEKTFNTNIGVDVNFLSHFNASAEYYSVKTTNILGQRIATVPPTFSRTLPQSNYGEIAARGLEMNFGYTNKVRNFNYYANLNLSYGGAKYNTLDENPTYPWQKALGMSTSRIVTNEVIGMIRTQADLDALKAAKPNYKYYGIAPALGQLIYEDLSGPNGTPDGTVDNWDQKVVKKNNNPLALGLNLGFDWKGFSLDASFSGNLHQYKYMSDLAGGVEWNRMWANWATDSWTPATPNATLPYRYSANDGTRGVNFNNSTFWLKRADFLRLRLLNVGYTIPQKYTNRVGVSNLKLYFSGSNLFILSNFAKKYYDPEMSDGYSYPNMKTLNFGVNLTL</sequence>
<dbReference type="InterPro" id="IPR023996">
    <property type="entry name" value="TonB-dep_OMP_SusC/RagA"/>
</dbReference>
<organism evidence="3 4">
    <name type="scientific">Solitalea koreensis</name>
    <dbReference type="NCBI Taxonomy" id="543615"/>
    <lineage>
        <taxon>Bacteria</taxon>
        <taxon>Pseudomonadati</taxon>
        <taxon>Bacteroidota</taxon>
        <taxon>Sphingobacteriia</taxon>
        <taxon>Sphingobacteriales</taxon>
        <taxon>Sphingobacteriaceae</taxon>
        <taxon>Solitalea</taxon>
    </lineage>
</organism>
<dbReference type="Pfam" id="PF07715">
    <property type="entry name" value="Plug"/>
    <property type="match status" value="1"/>
</dbReference>
<comment type="similarity">
    <text evidence="1">Belongs to the TonB-dependent receptor family.</text>
</comment>